<evidence type="ECO:0000313" key="2">
    <source>
        <dbReference type="Proteomes" id="UP000039865"/>
    </source>
</evidence>
<dbReference type="Pfam" id="PF10238">
    <property type="entry name" value="Eapp_C"/>
    <property type="match status" value="1"/>
</dbReference>
<reference evidence="1 2" key="1">
    <citation type="submission" date="2014-06" db="EMBL/GenBank/DDBJ databases">
        <authorList>
            <person name="Swart Estienne"/>
        </authorList>
    </citation>
    <scope>NUCLEOTIDE SEQUENCE [LARGE SCALE GENOMIC DNA]</scope>
    <source>
        <strain evidence="1 2">130c</strain>
    </source>
</reference>
<dbReference type="FunCoup" id="A0A078AKC7">
    <property type="interactions" value="240"/>
</dbReference>
<keyword evidence="2" id="KW-1185">Reference proteome</keyword>
<dbReference type="Proteomes" id="UP000039865">
    <property type="component" value="Unassembled WGS sequence"/>
</dbReference>
<dbReference type="EMBL" id="CCKQ01011117">
    <property type="protein sequence ID" value="CDW82659.1"/>
    <property type="molecule type" value="Genomic_DNA"/>
</dbReference>
<name>A0A078AKC7_STYLE</name>
<evidence type="ECO:0000313" key="1">
    <source>
        <dbReference type="EMBL" id="CDW82659.1"/>
    </source>
</evidence>
<dbReference type="InterPro" id="IPR019370">
    <property type="entry name" value="E2F-assoc_phosphoprotein"/>
</dbReference>
<dbReference type="InParanoid" id="A0A078AKC7"/>
<organism evidence="1 2">
    <name type="scientific">Stylonychia lemnae</name>
    <name type="common">Ciliate</name>
    <dbReference type="NCBI Taxonomy" id="5949"/>
    <lineage>
        <taxon>Eukaryota</taxon>
        <taxon>Sar</taxon>
        <taxon>Alveolata</taxon>
        <taxon>Ciliophora</taxon>
        <taxon>Intramacronucleata</taxon>
        <taxon>Spirotrichea</taxon>
        <taxon>Stichotrichia</taxon>
        <taxon>Sporadotrichida</taxon>
        <taxon>Oxytrichidae</taxon>
        <taxon>Stylonychinae</taxon>
        <taxon>Stylonychia</taxon>
    </lineage>
</organism>
<dbReference type="AlphaFoldDB" id="A0A078AKC7"/>
<protein>
    <submittedName>
        <fullName evidence="1">Uncharacterized protein</fullName>
    </submittedName>
</protein>
<sequence length="227" mass="26492">MNDINDSSSDDEWAQQIDKPYISMAQNSQATLLNPQIVVFKKQNVALSEDSKKIDLDQDEFNDKTDQNMEDECPFDFKAEQNNKSGKQTYDQMLYNPCEDERNADWIKRIQRKKASQSYSKGKILQNEKDLIQISCSKCFTPLTYSGIQKKSNLDFINSDYQSNEIKNAKINESKILRAKRGMTETDQEFEMLYFKVECDQCDNQIALFDFEKKLFYFTSVVPNYIG</sequence>
<proteinExistence type="predicted"/>
<gene>
    <name evidence="1" type="primary">Contig13892.g14828</name>
    <name evidence="1" type="ORF">STYLEM_11692</name>
</gene>
<accession>A0A078AKC7</accession>